<gene>
    <name evidence="1" type="ORF">HPB51_018463</name>
</gene>
<dbReference type="Proteomes" id="UP000821866">
    <property type="component" value="Chromosome 8"/>
</dbReference>
<organism evidence="1 2">
    <name type="scientific">Rhipicephalus microplus</name>
    <name type="common">Cattle tick</name>
    <name type="synonym">Boophilus microplus</name>
    <dbReference type="NCBI Taxonomy" id="6941"/>
    <lineage>
        <taxon>Eukaryota</taxon>
        <taxon>Metazoa</taxon>
        <taxon>Ecdysozoa</taxon>
        <taxon>Arthropoda</taxon>
        <taxon>Chelicerata</taxon>
        <taxon>Arachnida</taxon>
        <taxon>Acari</taxon>
        <taxon>Parasitiformes</taxon>
        <taxon>Ixodida</taxon>
        <taxon>Ixodoidea</taxon>
        <taxon>Ixodidae</taxon>
        <taxon>Rhipicephalinae</taxon>
        <taxon>Rhipicephalus</taxon>
        <taxon>Boophilus</taxon>
    </lineage>
</organism>
<reference evidence="1" key="2">
    <citation type="submission" date="2021-09" db="EMBL/GenBank/DDBJ databases">
        <authorList>
            <person name="Jia N."/>
            <person name="Wang J."/>
            <person name="Shi W."/>
            <person name="Du L."/>
            <person name="Sun Y."/>
            <person name="Zhan W."/>
            <person name="Jiang J."/>
            <person name="Wang Q."/>
            <person name="Zhang B."/>
            <person name="Ji P."/>
            <person name="Sakyi L.B."/>
            <person name="Cui X."/>
            <person name="Yuan T."/>
            <person name="Jiang B."/>
            <person name="Yang W."/>
            <person name="Lam T.T.-Y."/>
            <person name="Chang Q."/>
            <person name="Ding S."/>
            <person name="Wang X."/>
            <person name="Zhu J."/>
            <person name="Ruan X."/>
            <person name="Zhao L."/>
            <person name="Wei J."/>
            <person name="Que T."/>
            <person name="Du C."/>
            <person name="Cheng J."/>
            <person name="Dai P."/>
            <person name="Han X."/>
            <person name="Huang E."/>
            <person name="Gao Y."/>
            <person name="Liu J."/>
            <person name="Shao H."/>
            <person name="Ye R."/>
            <person name="Li L."/>
            <person name="Wei W."/>
            <person name="Wang X."/>
            <person name="Wang C."/>
            <person name="Huo Q."/>
            <person name="Li W."/>
            <person name="Guo W."/>
            <person name="Chen H."/>
            <person name="Chen S."/>
            <person name="Zhou L."/>
            <person name="Zhou L."/>
            <person name="Ni X."/>
            <person name="Tian J."/>
            <person name="Zhou Y."/>
            <person name="Sheng Y."/>
            <person name="Liu T."/>
            <person name="Pan Y."/>
            <person name="Xia L."/>
            <person name="Li J."/>
            <person name="Zhao F."/>
            <person name="Cao W."/>
        </authorList>
    </citation>
    <scope>NUCLEOTIDE SEQUENCE</scope>
    <source>
        <strain evidence="1">Rmic-2018</strain>
        <tissue evidence="1">Larvae</tissue>
    </source>
</reference>
<evidence type="ECO:0000313" key="1">
    <source>
        <dbReference type="EMBL" id="KAH8019236.1"/>
    </source>
</evidence>
<keyword evidence="2" id="KW-1185">Reference proteome</keyword>
<accession>A0A9J6DAR2</accession>
<comment type="caution">
    <text evidence="1">The sequence shown here is derived from an EMBL/GenBank/DDBJ whole genome shotgun (WGS) entry which is preliminary data.</text>
</comment>
<dbReference type="EMBL" id="JABSTU010000010">
    <property type="protein sequence ID" value="KAH8019236.1"/>
    <property type="molecule type" value="Genomic_DNA"/>
</dbReference>
<sequence>MSWRNGKIVPPSRQWESGCPTTRRLFFSGTSPYGRLLGETGVVDDARQRRIEPAAARGFAVRLCVTARIVTSVASSASPGHTAAVPLSLQPATLSSVVAGTRSFDAALYSAGRAACVVECRRLSCPLGWYECRDVAWVVPMGQTPNEVVLPRTTYLAHCRRHRSPTLEPASRALVFLVGTARHIHAHITSSSPPHGTLLSFFF</sequence>
<evidence type="ECO:0000313" key="2">
    <source>
        <dbReference type="Proteomes" id="UP000821866"/>
    </source>
</evidence>
<proteinExistence type="predicted"/>
<name>A0A9J6DAR2_RHIMP</name>
<dbReference type="AlphaFoldDB" id="A0A9J6DAR2"/>
<protein>
    <submittedName>
        <fullName evidence="1">Uncharacterized protein</fullName>
    </submittedName>
</protein>
<reference evidence="1" key="1">
    <citation type="journal article" date="2020" name="Cell">
        <title>Large-Scale Comparative Analyses of Tick Genomes Elucidate Their Genetic Diversity and Vector Capacities.</title>
        <authorList>
            <consortium name="Tick Genome and Microbiome Consortium (TIGMIC)"/>
            <person name="Jia N."/>
            <person name="Wang J."/>
            <person name="Shi W."/>
            <person name="Du L."/>
            <person name="Sun Y."/>
            <person name="Zhan W."/>
            <person name="Jiang J.F."/>
            <person name="Wang Q."/>
            <person name="Zhang B."/>
            <person name="Ji P."/>
            <person name="Bell-Sakyi L."/>
            <person name="Cui X.M."/>
            <person name="Yuan T.T."/>
            <person name="Jiang B.G."/>
            <person name="Yang W.F."/>
            <person name="Lam T.T."/>
            <person name="Chang Q.C."/>
            <person name="Ding S.J."/>
            <person name="Wang X.J."/>
            <person name="Zhu J.G."/>
            <person name="Ruan X.D."/>
            <person name="Zhao L."/>
            <person name="Wei J.T."/>
            <person name="Ye R.Z."/>
            <person name="Que T.C."/>
            <person name="Du C.H."/>
            <person name="Zhou Y.H."/>
            <person name="Cheng J.X."/>
            <person name="Dai P.F."/>
            <person name="Guo W.B."/>
            <person name="Han X.H."/>
            <person name="Huang E.J."/>
            <person name="Li L.F."/>
            <person name="Wei W."/>
            <person name="Gao Y.C."/>
            <person name="Liu J.Z."/>
            <person name="Shao H.Z."/>
            <person name="Wang X."/>
            <person name="Wang C.C."/>
            <person name="Yang T.C."/>
            <person name="Huo Q.B."/>
            <person name="Li W."/>
            <person name="Chen H.Y."/>
            <person name="Chen S.E."/>
            <person name="Zhou L.G."/>
            <person name="Ni X.B."/>
            <person name="Tian J.H."/>
            <person name="Sheng Y."/>
            <person name="Liu T."/>
            <person name="Pan Y.S."/>
            <person name="Xia L.Y."/>
            <person name="Li J."/>
            <person name="Zhao F."/>
            <person name="Cao W.C."/>
        </authorList>
    </citation>
    <scope>NUCLEOTIDE SEQUENCE</scope>
    <source>
        <strain evidence="1">Rmic-2018</strain>
    </source>
</reference>